<name>A0A934MW47_9BACL</name>
<dbReference type="RefSeq" id="WP_199020331.1">
    <property type="nucleotide sequence ID" value="NZ_JAELUP010000097.1"/>
</dbReference>
<protein>
    <submittedName>
        <fullName evidence="3">AraC family ligand binding domain-containing protein</fullName>
    </submittedName>
</protein>
<dbReference type="Pfam" id="PF02311">
    <property type="entry name" value="AraC_binding"/>
    <property type="match status" value="1"/>
</dbReference>
<dbReference type="EMBL" id="JAELUP010000097">
    <property type="protein sequence ID" value="MBJ6362787.1"/>
    <property type="molecule type" value="Genomic_DNA"/>
</dbReference>
<accession>A0A934MW47</accession>
<keyword evidence="1" id="KW-0238">DNA-binding</keyword>
<sequence>MIHLELKSKDNDEIGLEGMIFKLRGAEQIRHGHIFRTQPRLTISHVLLAVKSGEGRITIEGEQHSLSPDSVFVCKPGQTYGLETTSADYLELYLFRFDIFSETNRSRKRMQMVMEGELHTDKGRIAVPSTVQTAERCEAVYSYWKGDSGLERFRSSLVFQELLYYILGGMDQSFL</sequence>
<dbReference type="InterPro" id="IPR003313">
    <property type="entry name" value="AraC-bd"/>
</dbReference>
<feature type="domain" description="AraC-type arabinose-binding/dimerisation" evidence="2">
    <location>
        <begin position="27"/>
        <end position="98"/>
    </location>
</feature>
<dbReference type="SUPFAM" id="SSF51215">
    <property type="entry name" value="Regulatory protein AraC"/>
    <property type="match status" value="1"/>
</dbReference>
<evidence type="ECO:0000256" key="1">
    <source>
        <dbReference type="ARBA" id="ARBA00023125"/>
    </source>
</evidence>
<gene>
    <name evidence="3" type="ORF">JFN88_16340</name>
</gene>
<dbReference type="Proteomes" id="UP000640274">
    <property type="component" value="Unassembled WGS sequence"/>
</dbReference>
<dbReference type="GO" id="GO:0006355">
    <property type="term" value="P:regulation of DNA-templated transcription"/>
    <property type="evidence" value="ECO:0007669"/>
    <property type="project" value="InterPro"/>
</dbReference>
<evidence type="ECO:0000313" key="4">
    <source>
        <dbReference type="Proteomes" id="UP000640274"/>
    </source>
</evidence>
<comment type="caution">
    <text evidence="3">The sequence shown here is derived from an EMBL/GenBank/DDBJ whole genome shotgun (WGS) entry which is preliminary data.</text>
</comment>
<dbReference type="InterPro" id="IPR014710">
    <property type="entry name" value="RmlC-like_jellyroll"/>
</dbReference>
<dbReference type="GO" id="GO:0003677">
    <property type="term" value="F:DNA binding"/>
    <property type="evidence" value="ECO:0007669"/>
    <property type="project" value="UniProtKB-KW"/>
</dbReference>
<evidence type="ECO:0000259" key="2">
    <source>
        <dbReference type="Pfam" id="PF02311"/>
    </source>
</evidence>
<keyword evidence="4" id="KW-1185">Reference proteome</keyword>
<organism evidence="3 4">
    <name type="scientific">Paenibacillus roseus</name>
    <dbReference type="NCBI Taxonomy" id="2798579"/>
    <lineage>
        <taxon>Bacteria</taxon>
        <taxon>Bacillati</taxon>
        <taxon>Bacillota</taxon>
        <taxon>Bacilli</taxon>
        <taxon>Bacillales</taxon>
        <taxon>Paenibacillaceae</taxon>
        <taxon>Paenibacillus</taxon>
    </lineage>
</organism>
<dbReference type="AlphaFoldDB" id="A0A934MW47"/>
<reference evidence="3" key="1">
    <citation type="submission" date="2020-12" db="EMBL/GenBank/DDBJ databases">
        <authorList>
            <person name="Huq M.A."/>
        </authorList>
    </citation>
    <scope>NUCLEOTIDE SEQUENCE</scope>
    <source>
        <strain evidence="3">MAHUQ-46</strain>
    </source>
</reference>
<dbReference type="Gene3D" id="2.60.120.10">
    <property type="entry name" value="Jelly Rolls"/>
    <property type="match status" value="1"/>
</dbReference>
<dbReference type="InterPro" id="IPR037923">
    <property type="entry name" value="HTH-like"/>
</dbReference>
<evidence type="ECO:0000313" key="3">
    <source>
        <dbReference type="EMBL" id="MBJ6362787.1"/>
    </source>
</evidence>
<proteinExistence type="predicted"/>